<evidence type="ECO:0000313" key="3">
    <source>
        <dbReference type="Proteomes" id="UP000320390"/>
    </source>
</evidence>
<protein>
    <recommendedName>
        <fullName evidence="4">DUF2254 domain-containing protein</fullName>
    </recommendedName>
</protein>
<dbReference type="EMBL" id="CP036434">
    <property type="protein sequence ID" value="QDV05669.1"/>
    <property type="molecule type" value="Genomic_DNA"/>
</dbReference>
<proteinExistence type="predicted"/>
<feature type="transmembrane region" description="Helical" evidence="1">
    <location>
        <begin position="112"/>
        <end position="131"/>
    </location>
</feature>
<evidence type="ECO:0000256" key="1">
    <source>
        <dbReference type="SAM" id="Phobius"/>
    </source>
</evidence>
<accession>A0A518ENK1</accession>
<dbReference type="InterPro" id="IPR018723">
    <property type="entry name" value="DUF2254_membrane"/>
</dbReference>
<dbReference type="Proteomes" id="UP000320390">
    <property type="component" value="Chromosome"/>
</dbReference>
<dbReference type="RefSeq" id="WP_145195165.1">
    <property type="nucleotide sequence ID" value="NZ_CP036434.1"/>
</dbReference>
<keyword evidence="1" id="KW-0472">Membrane</keyword>
<dbReference type="Pfam" id="PF10011">
    <property type="entry name" value="DUF2254"/>
    <property type="match status" value="1"/>
</dbReference>
<evidence type="ECO:0008006" key="4">
    <source>
        <dbReference type="Google" id="ProtNLM"/>
    </source>
</evidence>
<keyword evidence="1" id="KW-1133">Transmembrane helix</keyword>
<sequence>MNRLKDLGLQTINSLWFFPAVLTVLLATLAIGSVAFDLWLDGRDGFSGSDSLPWVFSSSPEGARSMLGTIAGALITAAGVTFSGVLVALSIASSQYTSRILSSFVADRLNQFTVGLIVGAFVYCLVVMRTIGVEGESFVPEIAVSLAILLGAGAVCMLVLFVHSVARAIQASEILQRITTDTIHSLNAVLPEETEAAGAYPVFEPEAVAKPFDDASWQTVKSKKSGYLRTVDFGHLLRIATRFDVIVRMERSIGSFVHDDTPMLSFLSAGNLSEDEQADLARELRGTHTVGSFRTVGQDPAFGIRQIVDIALRALSPGVNDTTTAVMAIERITEVLLCASRRPQPSLYRYADGQLRLCILRHDLGSITALGYDQIYESARGNQAAILALIRGWVELARVHSNGPMAEHLDGLLRRVHRDTENERGLLDGDWPVVLAESDRLRALLGQAG</sequence>
<keyword evidence="3" id="KW-1185">Reference proteome</keyword>
<name>A0A518ENK1_9BACT</name>
<gene>
    <name evidence="2" type="ORF">Poly30_11680</name>
</gene>
<reference evidence="2 3" key="1">
    <citation type="submission" date="2019-02" db="EMBL/GenBank/DDBJ databases">
        <title>Deep-cultivation of Planctomycetes and their phenomic and genomic characterization uncovers novel biology.</title>
        <authorList>
            <person name="Wiegand S."/>
            <person name="Jogler M."/>
            <person name="Boedeker C."/>
            <person name="Pinto D."/>
            <person name="Vollmers J."/>
            <person name="Rivas-Marin E."/>
            <person name="Kohn T."/>
            <person name="Peeters S.H."/>
            <person name="Heuer A."/>
            <person name="Rast P."/>
            <person name="Oberbeckmann S."/>
            <person name="Bunk B."/>
            <person name="Jeske O."/>
            <person name="Meyerdierks A."/>
            <person name="Storesund J.E."/>
            <person name="Kallscheuer N."/>
            <person name="Luecker S."/>
            <person name="Lage O.M."/>
            <person name="Pohl T."/>
            <person name="Merkel B.J."/>
            <person name="Hornburger P."/>
            <person name="Mueller R.-W."/>
            <person name="Bruemmer F."/>
            <person name="Labrenz M."/>
            <person name="Spormann A.M."/>
            <person name="Op den Camp H."/>
            <person name="Overmann J."/>
            <person name="Amann R."/>
            <person name="Jetten M.S.M."/>
            <person name="Mascher T."/>
            <person name="Medema M.H."/>
            <person name="Devos D.P."/>
            <person name="Kaster A.-K."/>
            <person name="Ovreas L."/>
            <person name="Rohde M."/>
            <person name="Galperin M.Y."/>
            <person name="Jogler C."/>
        </authorList>
    </citation>
    <scope>NUCLEOTIDE SEQUENCE [LARGE SCALE GENOMIC DNA]</scope>
    <source>
        <strain evidence="2 3">Poly30</strain>
    </source>
</reference>
<organism evidence="2 3">
    <name type="scientific">Saltatorellus ferox</name>
    <dbReference type="NCBI Taxonomy" id="2528018"/>
    <lineage>
        <taxon>Bacteria</taxon>
        <taxon>Pseudomonadati</taxon>
        <taxon>Planctomycetota</taxon>
        <taxon>Planctomycetia</taxon>
        <taxon>Planctomycetia incertae sedis</taxon>
        <taxon>Saltatorellus</taxon>
    </lineage>
</organism>
<feature type="transmembrane region" description="Helical" evidence="1">
    <location>
        <begin position="66"/>
        <end position="91"/>
    </location>
</feature>
<feature type="transmembrane region" description="Helical" evidence="1">
    <location>
        <begin position="143"/>
        <end position="162"/>
    </location>
</feature>
<dbReference type="OrthoDB" id="2955631at2"/>
<feature type="transmembrane region" description="Helical" evidence="1">
    <location>
        <begin position="12"/>
        <end position="36"/>
    </location>
</feature>
<evidence type="ECO:0000313" key="2">
    <source>
        <dbReference type="EMBL" id="QDV05669.1"/>
    </source>
</evidence>
<dbReference type="AlphaFoldDB" id="A0A518ENK1"/>
<keyword evidence="1" id="KW-0812">Transmembrane</keyword>